<evidence type="ECO:0000313" key="2">
    <source>
        <dbReference type="Proteomes" id="UP000050280"/>
    </source>
</evidence>
<dbReference type="RefSeq" id="WP_054557830.1">
    <property type="nucleotide sequence ID" value="NZ_LDJX01000001.1"/>
</dbReference>
<dbReference type="Proteomes" id="UP000050280">
    <property type="component" value="Unassembled WGS sequence"/>
</dbReference>
<protein>
    <submittedName>
        <fullName evidence="1">Uncharacterized protein</fullName>
    </submittedName>
</protein>
<organism evidence="1 2">
    <name type="scientific">Croceitalea dokdonensis DOKDO 023</name>
    <dbReference type="NCBI Taxonomy" id="1300341"/>
    <lineage>
        <taxon>Bacteria</taxon>
        <taxon>Pseudomonadati</taxon>
        <taxon>Bacteroidota</taxon>
        <taxon>Flavobacteriia</taxon>
        <taxon>Flavobacteriales</taxon>
        <taxon>Flavobacteriaceae</taxon>
        <taxon>Croceitalea</taxon>
    </lineage>
</organism>
<dbReference type="InterPro" id="IPR054207">
    <property type="entry name" value="DUF6913"/>
</dbReference>
<name>A0A0P7AXX7_9FLAO</name>
<dbReference type="AlphaFoldDB" id="A0A0P7AXX7"/>
<dbReference type="Pfam" id="PF21857">
    <property type="entry name" value="DUF6913"/>
    <property type="match status" value="1"/>
</dbReference>
<dbReference type="STRING" id="1300341.I595_585"/>
<keyword evidence="2" id="KW-1185">Reference proteome</keyword>
<dbReference type="OrthoDB" id="1430532at2"/>
<reference evidence="1 2" key="1">
    <citation type="submission" date="2015-09" db="EMBL/GenBank/DDBJ databases">
        <title>Genome sequence of the marine flavobacterium Croceitalea dokdonensis DOKDO 023 that contains proton- and sodium-pumping rhodopsins.</title>
        <authorList>
            <person name="Kwon S.-K."/>
            <person name="Lee H.K."/>
            <person name="Kwak M.-J."/>
            <person name="Kim J.F."/>
        </authorList>
    </citation>
    <scope>NUCLEOTIDE SEQUENCE [LARGE SCALE GENOMIC DNA]</scope>
    <source>
        <strain evidence="1 2">DOKDO 023</strain>
    </source>
</reference>
<sequence>MIFRAIQDKFKVKSGLKYLEDELPKRKVPENRQKGIRSIACIVDMDHFPNAEKFNALKKEFGLPPNAIQIIGYRRGQDKNTPFSIQFYTDRDLGWNGSIENSHVAEFTSRDYDLLINYYAEDLLMLKLLTVKVNARLRVGFSGVANNINDLMFKTDLNDFTTFTSELKKYLRIFKEID</sequence>
<accession>A0A0P7AXX7</accession>
<proteinExistence type="predicted"/>
<evidence type="ECO:0000313" key="1">
    <source>
        <dbReference type="EMBL" id="KPM33681.1"/>
    </source>
</evidence>
<comment type="caution">
    <text evidence="1">The sequence shown here is derived from an EMBL/GenBank/DDBJ whole genome shotgun (WGS) entry which is preliminary data.</text>
</comment>
<gene>
    <name evidence="1" type="ORF">I595_585</name>
</gene>
<dbReference type="EMBL" id="LDJX01000001">
    <property type="protein sequence ID" value="KPM33681.1"/>
    <property type="molecule type" value="Genomic_DNA"/>
</dbReference>